<evidence type="ECO:0000313" key="5">
    <source>
        <dbReference type="Proteomes" id="UP000230842"/>
    </source>
</evidence>
<protein>
    <submittedName>
        <fullName evidence="4">Single-strand DNA-binding protein</fullName>
    </submittedName>
</protein>
<evidence type="ECO:0000256" key="3">
    <source>
        <dbReference type="SAM" id="MobiDB-lite"/>
    </source>
</evidence>
<dbReference type="PROSITE" id="PS50935">
    <property type="entry name" value="SSB"/>
    <property type="match status" value="1"/>
</dbReference>
<keyword evidence="1 2" id="KW-0238">DNA-binding</keyword>
<organism evidence="4 5">
    <name type="scientific">Mumia flava</name>
    <dbReference type="NCBI Taxonomy" id="1348852"/>
    <lineage>
        <taxon>Bacteria</taxon>
        <taxon>Bacillati</taxon>
        <taxon>Actinomycetota</taxon>
        <taxon>Actinomycetes</taxon>
        <taxon>Propionibacteriales</taxon>
        <taxon>Nocardioidaceae</taxon>
        <taxon>Mumia</taxon>
    </lineage>
</organism>
<feature type="region of interest" description="Disordered" evidence="3">
    <location>
        <begin position="116"/>
        <end position="158"/>
    </location>
</feature>
<reference evidence="4 5" key="1">
    <citation type="submission" date="2017-11" db="EMBL/GenBank/DDBJ databases">
        <title>Genomic Encyclopedia of Archaeal and Bacterial Type Strains, Phase II (KMG-II): From Individual Species to Whole Genera.</title>
        <authorList>
            <person name="Goeker M."/>
        </authorList>
    </citation>
    <scope>NUCLEOTIDE SEQUENCE [LARGE SCALE GENOMIC DNA]</scope>
    <source>
        <strain evidence="4 5">DSM 27763</strain>
    </source>
</reference>
<dbReference type="AlphaFoldDB" id="A0A2M9B8C8"/>
<gene>
    <name evidence="4" type="ORF">CLV56_3694</name>
</gene>
<evidence type="ECO:0000256" key="2">
    <source>
        <dbReference type="PROSITE-ProRule" id="PRU00252"/>
    </source>
</evidence>
<dbReference type="SUPFAM" id="SSF50249">
    <property type="entry name" value="Nucleic acid-binding proteins"/>
    <property type="match status" value="1"/>
</dbReference>
<name>A0A2M9B8C8_9ACTN</name>
<evidence type="ECO:0000256" key="1">
    <source>
        <dbReference type="ARBA" id="ARBA00023125"/>
    </source>
</evidence>
<dbReference type="OrthoDB" id="4427276at2"/>
<dbReference type="CDD" id="cd04496">
    <property type="entry name" value="SSB_OBF"/>
    <property type="match status" value="1"/>
</dbReference>
<feature type="compositionally biased region" description="Polar residues" evidence="3">
    <location>
        <begin position="142"/>
        <end position="158"/>
    </location>
</feature>
<dbReference type="Gene3D" id="2.40.50.140">
    <property type="entry name" value="Nucleic acid-binding proteins"/>
    <property type="match status" value="1"/>
</dbReference>
<dbReference type="RefSeq" id="WP_100415399.1">
    <property type="nucleotide sequence ID" value="NZ_PGEZ01000002.1"/>
</dbReference>
<dbReference type="InterPro" id="IPR012340">
    <property type="entry name" value="NA-bd_OB-fold"/>
</dbReference>
<accession>A0A2M9B8C8</accession>
<comment type="caution">
    <text evidence="4">The sequence shown here is derived from an EMBL/GenBank/DDBJ whole genome shotgun (WGS) entry which is preliminary data.</text>
</comment>
<dbReference type="GO" id="GO:0003697">
    <property type="term" value="F:single-stranded DNA binding"/>
    <property type="evidence" value="ECO:0007669"/>
    <property type="project" value="InterPro"/>
</dbReference>
<evidence type="ECO:0000313" key="4">
    <source>
        <dbReference type="EMBL" id="PJJ54190.1"/>
    </source>
</evidence>
<keyword evidence="5" id="KW-1185">Reference proteome</keyword>
<dbReference type="InterPro" id="IPR000424">
    <property type="entry name" value="Primosome_PriB/ssb"/>
</dbReference>
<dbReference type="Proteomes" id="UP000230842">
    <property type="component" value="Unassembled WGS sequence"/>
</dbReference>
<dbReference type="EMBL" id="PGEZ01000002">
    <property type="protein sequence ID" value="PJJ54190.1"/>
    <property type="molecule type" value="Genomic_DNA"/>
</dbReference>
<sequence length="158" mass="17693">MSDNTMTVYGHVGTEVDFRESNAFCWAMFRVGSTPRYFDRKQGIWRDLETVWITVKATRTLAENVKASLTVGEPVVVIGRIRTHTWQDPTTRETQRRDVLEATAVCHDLNRGTTTFRRNEQPAATEATASEGEVVRAFEASQGEQAPTTGESRQPVSA</sequence>
<dbReference type="Pfam" id="PF00436">
    <property type="entry name" value="SSB"/>
    <property type="match status" value="1"/>
</dbReference>
<proteinExistence type="predicted"/>